<accession>A0A183DJ05</accession>
<proteinExistence type="inferred from homology"/>
<dbReference type="PANTHER" id="PTHR12250">
    <property type="entry name" value="PHOSPHATIDYLINOSITOL GLYCAN, CLASS N"/>
    <property type="match status" value="1"/>
</dbReference>
<dbReference type="GO" id="GO:0006506">
    <property type="term" value="P:GPI anchor biosynthetic process"/>
    <property type="evidence" value="ECO:0007669"/>
    <property type="project" value="UniProtKB-UniPathway"/>
</dbReference>
<comment type="function">
    <text evidence="1">Ethanolamine phosphate transferase involved in glycosylphosphatidylinositol-anchor biosynthesis. Transfers ethanolamine phosphate to the first alpha-1,4-linked mannose of the glycosylphosphatidylinositol precursor of GPI-anchor.</text>
</comment>
<keyword evidence="1" id="KW-0256">Endoplasmic reticulum</keyword>
<dbReference type="UniPathway" id="UPA00196"/>
<dbReference type="EMBL" id="UYRT01025984">
    <property type="protein sequence ID" value="VDK64440.1"/>
    <property type="molecule type" value="Genomic_DNA"/>
</dbReference>
<evidence type="ECO:0000313" key="2">
    <source>
        <dbReference type="EMBL" id="VDK64440.1"/>
    </source>
</evidence>
<dbReference type="EC" id="2.-.-.-" evidence="1"/>
<dbReference type="PANTHER" id="PTHR12250:SF0">
    <property type="entry name" value="GPI ETHANOLAMINE PHOSPHATE TRANSFERASE 1"/>
    <property type="match status" value="1"/>
</dbReference>
<dbReference type="InterPro" id="IPR007070">
    <property type="entry name" value="GPI_EtnP_transferase_1"/>
</dbReference>
<evidence type="ECO:0000313" key="3">
    <source>
        <dbReference type="Proteomes" id="UP000271098"/>
    </source>
</evidence>
<sequence length="89" mass="10169">MAALLGCALPMNSFGTVHLNVLDATARYKFQAAYANLLQMLEQFMAKKNEKKARSLPFMFNDFEKLQPAALSTIESEMERLITQRRLQI</sequence>
<comment type="similarity">
    <text evidence="1">Belongs to the PIGG/PIGN/PIGO family. PIGN subfamily.</text>
</comment>
<keyword evidence="1" id="KW-0337">GPI-anchor biosynthesis</keyword>
<reference evidence="4" key="1">
    <citation type="submission" date="2016-06" db="UniProtKB">
        <authorList>
            <consortium name="WormBaseParasite"/>
        </authorList>
    </citation>
    <scope>IDENTIFICATION</scope>
</reference>
<keyword evidence="3" id="KW-1185">Reference proteome</keyword>
<reference evidence="2 3" key="2">
    <citation type="submission" date="2018-11" db="EMBL/GenBank/DDBJ databases">
        <authorList>
            <consortium name="Pathogen Informatics"/>
        </authorList>
    </citation>
    <scope>NUCLEOTIDE SEQUENCE [LARGE SCALE GENOMIC DNA]</scope>
</reference>
<name>A0A183DJ05_9BILA</name>
<organism evidence="4">
    <name type="scientific">Gongylonema pulchrum</name>
    <dbReference type="NCBI Taxonomy" id="637853"/>
    <lineage>
        <taxon>Eukaryota</taxon>
        <taxon>Metazoa</taxon>
        <taxon>Ecdysozoa</taxon>
        <taxon>Nematoda</taxon>
        <taxon>Chromadorea</taxon>
        <taxon>Rhabditida</taxon>
        <taxon>Spirurina</taxon>
        <taxon>Spiruromorpha</taxon>
        <taxon>Spiruroidea</taxon>
        <taxon>Gongylonematidae</taxon>
        <taxon>Gongylonema</taxon>
    </lineage>
</organism>
<protein>
    <recommendedName>
        <fullName evidence="1">GPI ethanolamine phosphate transferase 1</fullName>
        <ecNumber evidence="1">2.-.-.-</ecNumber>
    </recommendedName>
</protein>
<evidence type="ECO:0000256" key="1">
    <source>
        <dbReference type="RuleBase" id="RU367138"/>
    </source>
</evidence>
<dbReference type="AlphaFoldDB" id="A0A183DJ05"/>
<gene>
    <name evidence="2" type="ORF">GPUH_LOCUS8693</name>
</gene>
<comment type="pathway">
    <text evidence="1">Glycolipid biosynthesis; glycosylphosphatidylinositol-anchor biosynthesis.</text>
</comment>
<dbReference type="WBParaSite" id="GPUH_0000870601-mRNA-1">
    <property type="protein sequence ID" value="GPUH_0000870601-mRNA-1"/>
    <property type="gene ID" value="GPUH_0000870601"/>
</dbReference>
<evidence type="ECO:0000313" key="4">
    <source>
        <dbReference type="WBParaSite" id="GPUH_0000870601-mRNA-1"/>
    </source>
</evidence>
<comment type="subcellular location">
    <subcellularLocation>
        <location evidence="1">Endoplasmic reticulum membrane</location>
        <topology evidence="1">Multi-pass membrane protein</topology>
    </subcellularLocation>
</comment>
<dbReference type="GO" id="GO:0051377">
    <property type="term" value="F:mannose-ethanolamine phosphotransferase activity"/>
    <property type="evidence" value="ECO:0007669"/>
    <property type="project" value="UniProtKB-UniRule"/>
</dbReference>
<dbReference type="GO" id="GO:0005789">
    <property type="term" value="C:endoplasmic reticulum membrane"/>
    <property type="evidence" value="ECO:0007669"/>
    <property type="project" value="UniProtKB-SubCell"/>
</dbReference>
<dbReference type="Proteomes" id="UP000271098">
    <property type="component" value="Unassembled WGS sequence"/>
</dbReference>
<keyword evidence="1" id="KW-0808">Transferase</keyword>